<keyword evidence="3" id="KW-1185">Reference proteome</keyword>
<keyword evidence="1" id="KW-0472">Membrane</keyword>
<keyword evidence="1" id="KW-1133">Transmembrane helix</keyword>
<dbReference type="EMBL" id="JBHMEP010000001">
    <property type="protein sequence ID" value="MFB9135091.1"/>
    <property type="molecule type" value="Genomic_DNA"/>
</dbReference>
<evidence type="ECO:0000313" key="2">
    <source>
        <dbReference type="EMBL" id="MFB9135091.1"/>
    </source>
</evidence>
<protein>
    <submittedName>
        <fullName evidence="2">DUF2850 domain-containing protein</fullName>
    </submittedName>
</protein>
<evidence type="ECO:0000256" key="1">
    <source>
        <dbReference type="SAM" id="Phobius"/>
    </source>
</evidence>
<feature type="transmembrane region" description="Helical" evidence="1">
    <location>
        <begin position="21"/>
        <end position="42"/>
    </location>
</feature>
<comment type="caution">
    <text evidence="2">The sequence shown here is derived from an EMBL/GenBank/DDBJ whole genome shotgun (WGS) entry which is preliminary data.</text>
</comment>
<keyword evidence="1" id="KW-0812">Transmembrane</keyword>
<gene>
    <name evidence="2" type="ORF">ACFFUV_08960</name>
</gene>
<organism evidence="2 3">
    <name type="scientific">Vibrio olivae</name>
    <dbReference type="NCBI Taxonomy" id="1243002"/>
    <lineage>
        <taxon>Bacteria</taxon>
        <taxon>Pseudomonadati</taxon>
        <taxon>Pseudomonadota</taxon>
        <taxon>Gammaproteobacteria</taxon>
        <taxon>Vibrionales</taxon>
        <taxon>Vibrionaceae</taxon>
        <taxon>Vibrio</taxon>
    </lineage>
</organism>
<evidence type="ECO:0000313" key="3">
    <source>
        <dbReference type="Proteomes" id="UP001589645"/>
    </source>
</evidence>
<reference evidence="2 3" key="1">
    <citation type="submission" date="2024-09" db="EMBL/GenBank/DDBJ databases">
        <authorList>
            <person name="Sun Q."/>
            <person name="Mori K."/>
        </authorList>
    </citation>
    <scope>NUCLEOTIDE SEQUENCE [LARGE SCALE GENOMIC DNA]</scope>
    <source>
        <strain evidence="2 3">CECT 8064</strain>
    </source>
</reference>
<dbReference type="InterPro" id="IPR021271">
    <property type="entry name" value="DUF2850"/>
</dbReference>
<name>A0ABV5HLI3_9VIBR</name>
<dbReference type="RefSeq" id="WP_390191363.1">
    <property type="nucleotide sequence ID" value="NZ_JBHMEP010000001.1"/>
</dbReference>
<dbReference type="Proteomes" id="UP001589645">
    <property type="component" value="Unassembled WGS sequence"/>
</dbReference>
<dbReference type="Pfam" id="PF11012">
    <property type="entry name" value="DUF2850"/>
    <property type="match status" value="1"/>
</dbReference>
<accession>A0ABV5HLI3</accession>
<sequence>MSKVVAENQQKGEMKTPQRKLVERMVIAIAVVGTVVVVSIFGNIGQHISEIMNPKSSVYGTWVEQNVATYAAEKIVLSKHGVTIKGRVVATQFEFDGTELSYQFGNHTLRYKMKDHNNAEMKRISSPHYQPVYRLSGKDQNRY</sequence>
<proteinExistence type="predicted"/>